<feature type="transmembrane region" description="Helical" evidence="9">
    <location>
        <begin position="481"/>
        <end position="507"/>
    </location>
</feature>
<evidence type="ECO:0000313" key="11">
    <source>
        <dbReference type="Proteomes" id="UP000190831"/>
    </source>
</evidence>
<proteinExistence type="inferred from homology"/>
<feature type="transmembrane region" description="Helical" evidence="9">
    <location>
        <begin position="166"/>
        <end position="186"/>
    </location>
</feature>
<keyword evidence="6" id="KW-0406">Ion transport</keyword>
<dbReference type="SUPFAM" id="SSF103473">
    <property type="entry name" value="MFS general substrate transporter"/>
    <property type="match status" value="1"/>
</dbReference>
<keyword evidence="3" id="KW-0813">Transport</keyword>
<sequence>MADHQEESSSPKLEYSSPDFNGKNTVVEKQFTKVYENEHETPDKLKTTKSIVIRKAELMGKQYDTWYLKALFLFTAFICSFAYGLDSIIRDIYMTYAMNAYSTHSLLSTVDVISMLISAVGQLFFAGLSDVFGRLSLFIVSIVFYVVGTIIQSQAYDVQRYAAGSIFYNIGLVGAMFQVTIILSDFSSLKWRLFYNFVPAWPALITVWVSGNVIHVANPQENWSWGIAMWAFIFPASCIPMIVCMLHMRWKVKDTVEWKELQEEKSFYQSHGLVQTLVQLFWKLDIVGVLLFCVSMGCILVPLTIAGGYSSQWRSAKVIAPLVLGFVLFPIFLHWENKIAKLPFAPFKMLRDRGIWAPLWIMFLICFVYAMAADYLYTILLVAANETDQSATVITSLYSFVAAIVSPFAGIFVARSSRMKPWTFLGCALYFVTMGLFYKFRGGEDTGKGVIGAMVIWGIASCFYDYPMSISMQTVTSHEHMAVVTALNLTIFRVGGAVGAAVSGAIWTQLLYPKLVTVLGDTSLAEIAYDSPFDFIDSYEWGTPLREATVEAYRYVQKYEALIALIFVAPMFLLTFFLRDPELTEKFGQDLDDDEYVAEDDDPITDWIVKRFSRSKKED</sequence>
<accession>A0A1G4MJ15</accession>
<dbReference type="OMA" id="VAQHEYI"/>
<feature type="transmembrane region" description="Helical" evidence="9">
    <location>
        <begin position="318"/>
        <end position="335"/>
    </location>
</feature>
<dbReference type="GO" id="GO:0005886">
    <property type="term" value="C:plasma membrane"/>
    <property type="evidence" value="ECO:0007669"/>
    <property type="project" value="TreeGrafter"/>
</dbReference>
<keyword evidence="4 9" id="KW-0812">Transmembrane</keyword>
<dbReference type="GO" id="GO:0005774">
    <property type="term" value="C:vacuolar membrane"/>
    <property type="evidence" value="ECO:0007669"/>
    <property type="project" value="TreeGrafter"/>
</dbReference>
<dbReference type="EMBL" id="LT598491">
    <property type="protein sequence ID" value="SCW03852.1"/>
    <property type="molecule type" value="Genomic_DNA"/>
</dbReference>
<feature type="transmembrane region" description="Helical" evidence="9">
    <location>
        <begin position="450"/>
        <end position="469"/>
    </location>
</feature>
<dbReference type="InterPro" id="IPR011701">
    <property type="entry name" value="MFS"/>
</dbReference>
<feature type="transmembrane region" description="Helical" evidence="9">
    <location>
        <begin position="105"/>
        <end position="128"/>
    </location>
</feature>
<evidence type="ECO:0000256" key="8">
    <source>
        <dbReference type="SAM" id="MobiDB-lite"/>
    </source>
</evidence>
<dbReference type="CDD" id="cd17322">
    <property type="entry name" value="MFS_ARN_like"/>
    <property type="match status" value="1"/>
</dbReference>
<dbReference type="AlphaFoldDB" id="A0A1G4MJ15"/>
<keyword evidence="11" id="KW-1185">Reference proteome</keyword>
<feature type="transmembrane region" description="Helical" evidence="9">
    <location>
        <begin position="355"/>
        <end position="377"/>
    </location>
</feature>
<feature type="transmembrane region" description="Helical" evidence="9">
    <location>
        <begin position="421"/>
        <end position="438"/>
    </location>
</feature>
<evidence type="ECO:0000256" key="6">
    <source>
        <dbReference type="ARBA" id="ARBA00023065"/>
    </source>
</evidence>
<dbReference type="Pfam" id="PF07690">
    <property type="entry name" value="MFS_1"/>
    <property type="match status" value="1"/>
</dbReference>
<dbReference type="GO" id="GO:0015343">
    <property type="term" value="F:siderophore-iron transmembrane transporter activity"/>
    <property type="evidence" value="ECO:0007669"/>
    <property type="project" value="TreeGrafter"/>
</dbReference>
<comment type="similarity">
    <text evidence="2">Belongs to the major facilitator superfamily.</text>
</comment>
<feature type="transmembrane region" description="Helical" evidence="9">
    <location>
        <begin position="286"/>
        <end position="306"/>
    </location>
</feature>
<evidence type="ECO:0000256" key="9">
    <source>
        <dbReference type="SAM" id="Phobius"/>
    </source>
</evidence>
<evidence type="ECO:0000256" key="3">
    <source>
        <dbReference type="ARBA" id="ARBA00022448"/>
    </source>
</evidence>
<dbReference type="PANTHER" id="PTHR23501">
    <property type="entry name" value="MAJOR FACILITATOR SUPERFAMILY"/>
    <property type="match status" value="1"/>
</dbReference>
<organism evidence="10 11">
    <name type="scientific">Lachancea fermentati</name>
    <name type="common">Zygosaccharomyces fermentati</name>
    <dbReference type="NCBI Taxonomy" id="4955"/>
    <lineage>
        <taxon>Eukaryota</taxon>
        <taxon>Fungi</taxon>
        <taxon>Dikarya</taxon>
        <taxon>Ascomycota</taxon>
        <taxon>Saccharomycotina</taxon>
        <taxon>Saccharomycetes</taxon>
        <taxon>Saccharomycetales</taxon>
        <taxon>Saccharomycetaceae</taxon>
        <taxon>Lachancea</taxon>
    </lineage>
</organism>
<feature type="transmembrane region" description="Helical" evidence="9">
    <location>
        <begin position="66"/>
        <end position="85"/>
    </location>
</feature>
<dbReference type="FunFam" id="1.20.1250.20:FF:000197">
    <property type="entry name" value="Siderophore iron transporter 1"/>
    <property type="match status" value="1"/>
</dbReference>
<gene>
    <name evidence="10" type="ORF">LAFE_0H00452G</name>
</gene>
<dbReference type="Gene3D" id="1.20.1250.20">
    <property type="entry name" value="MFS general substrate transporter like domains"/>
    <property type="match status" value="2"/>
</dbReference>
<name>A0A1G4MJ15_LACFM</name>
<feature type="transmembrane region" description="Helical" evidence="9">
    <location>
        <begin position="397"/>
        <end position="414"/>
    </location>
</feature>
<keyword evidence="7 9" id="KW-0472">Membrane</keyword>
<dbReference type="GO" id="GO:0005768">
    <property type="term" value="C:endosome"/>
    <property type="evidence" value="ECO:0007669"/>
    <property type="project" value="TreeGrafter"/>
</dbReference>
<evidence type="ECO:0000256" key="5">
    <source>
        <dbReference type="ARBA" id="ARBA00022989"/>
    </source>
</evidence>
<keyword evidence="5 9" id="KW-1133">Transmembrane helix</keyword>
<feature type="transmembrane region" description="Helical" evidence="9">
    <location>
        <begin position="223"/>
        <end position="246"/>
    </location>
</feature>
<evidence type="ECO:0000313" key="10">
    <source>
        <dbReference type="EMBL" id="SCW03852.1"/>
    </source>
</evidence>
<evidence type="ECO:0000256" key="7">
    <source>
        <dbReference type="ARBA" id="ARBA00023136"/>
    </source>
</evidence>
<dbReference type="InterPro" id="IPR036259">
    <property type="entry name" value="MFS_trans_sf"/>
</dbReference>
<dbReference type="OrthoDB" id="2241241at2759"/>
<feature type="region of interest" description="Disordered" evidence="8">
    <location>
        <begin position="1"/>
        <end position="21"/>
    </location>
</feature>
<dbReference type="PANTHER" id="PTHR23501:SF92">
    <property type="entry name" value="GLUTATHIONE EXCHANGER 1-RELATED"/>
    <property type="match status" value="1"/>
</dbReference>
<evidence type="ECO:0000256" key="2">
    <source>
        <dbReference type="ARBA" id="ARBA00008335"/>
    </source>
</evidence>
<feature type="transmembrane region" description="Helical" evidence="9">
    <location>
        <begin position="193"/>
        <end position="211"/>
    </location>
</feature>
<evidence type="ECO:0000256" key="1">
    <source>
        <dbReference type="ARBA" id="ARBA00004127"/>
    </source>
</evidence>
<protein>
    <submittedName>
        <fullName evidence="10">LAFE_0H00452g1_1</fullName>
    </submittedName>
</protein>
<comment type="subcellular location">
    <subcellularLocation>
        <location evidence="1">Endomembrane system</location>
        <topology evidence="1">Multi-pass membrane protein</topology>
    </subcellularLocation>
</comment>
<evidence type="ECO:0000256" key="4">
    <source>
        <dbReference type="ARBA" id="ARBA00022692"/>
    </source>
</evidence>
<dbReference type="Proteomes" id="UP000190831">
    <property type="component" value="Chromosome H"/>
</dbReference>
<feature type="transmembrane region" description="Helical" evidence="9">
    <location>
        <begin position="561"/>
        <end position="578"/>
    </location>
</feature>
<reference evidence="10 11" key="1">
    <citation type="submission" date="2016-03" db="EMBL/GenBank/DDBJ databases">
        <authorList>
            <person name="Devillers H."/>
        </authorList>
    </citation>
    <scope>NUCLEOTIDE SEQUENCE [LARGE SCALE GENOMIC DNA]</scope>
    <source>
        <strain evidence="10">CBS 6772</strain>
    </source>
</reference>
<feature type="transmembrane region" description="Helical" evidence="9">
    <location>
        <begin position="135"/>
        <end position="154"/>
    </location>
</feature>